<evidence type="ECO:0000313" key="1">
    <source>
        <dbReference type="EnsemblPlants" id="AUR62025151-RA:cds"/>
    </source>
</evidence>
<reference evidence="1" key="2">
    <citation type="submission" date="2021-03" db="UniProtKB">
        <authorList>
            <consortium name="EnsemblPlants"/>
        </authorList>
    </citation>
    <scope>IDENTIFICATION</scope>
</reference>
<dbReference type="Proteomes" id="UP000596660">
    <property type="component" value="Unplaced"/>
</dbReference>
<sequence>MVHVLEFDEGSRSYLSFVDQEDDNPKTGTRLQIRQSLRRPDSVQTNICKQNFRSDMSVEIANVSDNTKVYKLQDTLQSIPATDDLLPMLDRSIIEESVRWGSATLKMYGESCFIPGYRE</sequence>
<dbReference type="AlphaFoldDB" id="A0A803M8C5"/>
<keyword evidence="2" id="KW-1185">Reference proteome</keyword>
<organism evidence="1 2">
    <name type="scientific">Chenopodium quinoa</name>
    <name type="common">Quinoa</name>
    <dbReference type="NCBI Taxonomy" id="63459"/>
    <lineage>
        <taxon>Eukaryota</taxon>
        <taxon>Viridiplantae</taxon>
        <taxon>Streptophyta</taxon>
        <taxon>Embryophyta</taxon>
        <taxon>Tracheophyta</taxon>
        <taxon>Spermatophyta</taxon>
        <taxon>Magnoliopsida</taxon>
        <taxon>eudicotyledons</taxon>
        <taxon>Gunneridae</taxon>
        <taxon>Pentapetalae</taxon>
        <taxon>Caryophyllales</taxon>
        <taxon>Chenopodiaceae</taxon>
        <taxon>Chenopodioideae</taxon>
        <taxon>Atripliceae</taxon>
        <taxon>Chenopodium</taxon>
    </lineage>
</organism>
<dbReference type="EnsemblPlants" id="AUR62025151-RA">
    <property type="protein sequence ID" value="AUR62025151-RA:cds"/>
    <property type="gene ID" value="AUR62025151"/>
</dbReference>
<evidence type="ECO:0000313" key="2">
    <source>
        <dbReference type="Proteomes" id="UP000596660"/>
    </source>
</evidence>
<proteinExistence type="predicted"/>
<name>A0A803M8C5_CHEQI</name>
<dbReference type="Gramene" id="AUR62025151-RA">
    <property type="protein sequence ID" value="AUR62025151-RA:cds"/>
    <property type="gene ID" value="AUR62025151"/>
</dbReference>
<reference evidence="1" key="1">
    <citation type="journal article" date="2017" name="Nature">
        <title>The genome of Chenopodium quinoa.</title>
        <authorList>
            <person name="Jarvis D.E."/>
            <person name="Ho Y.S."/>
            <person name="Lightfoot D.J."/>
            <person name="Schmoeckel S.M."/>
            <person name="Li B."/>
            <person name="Borm T.J.A."/>
            <person name="Ohyanagi H."/>
            <person name="Mineta K."/>
            <person name="Michell C.T."/>
            <person name="Saber N."/>
            <person name="Kharbatia N.M."/>
            <person name="Rupper R.R."/>
            <person name="Sharp A.R."/>
            <person name="Dally N."/>
            <person name="Boughton B.A."/>
            <person name="Woo Y.H."/>
            <person name="Gao G."/>
            <person name="Schijlen E.G.W.M."/>
            <person name="Guo X."/>
            <person name="Momin A.A."/>
            <person name="Negrao S."/>
            <person name="Al-Babili S."/>
            <person name="Gehring C."/>
            <person name="Roessner U."/>
            <person name="Jung C."/>
            <person name="Murphy K."/>
            <person name="Arold S.T."/>
            <person name="Gojobori T."/>
            <person name="van der Linden C.G."/>
            <person name="van Loo E.N."/>
            <person name="Jellen E.N."/>
            <person name="Maughan P.J."/>
            <person name="Tester M."/>
        </authorList>
    </citation>
    <scope>NUCLEOTIDE SEQUENCE [LARGE SCALE GENOMIC DNA]</scope>
    <source>
        <strain evidence="1">cv. PI 614886</strain>
    </source>
</reference>
<accession>A0A803M8C5</accession>
<protein>
    <submittedName>
        <fullName evidence="1">Uncharacterized protein</fullName>
    </submittedName>
</protein>